<evidence type="ECO:0000313" key="1">
    <source>
        <dbReference type="EMBL" id="KCW48841.1"/>
    </source>
</evidence>
<dbReference type="EMBL" id="KK198763">
    <property type="protein sequence ID" value="KCW48841.1"/>
    <property type="molecule type" value="Genomic_DNA"/>
</dbReference>
<accession>A0A059A584</accession>
<dbReference type="InParanoid" id="A0A059A584"/>
<gene>
    <name evidence="1" type="ORF">EUGRSUZ_K02476</name>
</gene>
<organism evidence="1">
    <name type="scientific">Eucalyptus grandis</name>
    <name type="common">Flooded gum</name>
    <dbReference type="NCBI Taxonomy" id="71139"/>
    <lineage>
        <taxon>Eukaryota</taxon>
        <taxon>Viridiplantae</taxon>
        <taxon>Streptophyta</taxon>
        <taxon>Embryophyta</taxon>
        <taxon>Tracheophyta</taxon>
        <taxon>Spermatophyta</taxon>
        <taxon>Magnoliopsida</taxon>
        <taxon>eudicotyledons</taxon>
        <taxon>Gunneridae</taxon>
        <taxon>Pentapetalae</taxon>
        <taxon>rosids</taxon>
        <taxon>malvids</taxon>
        <taxon>Myrtales</taxon>
        <taxon>Myrtaceae</taxon>
        <taxon>Myrtoideae</taxon>
        <taxon>Eucalypteae</taxon>
        <taxon>Eucalyptus</taxon>
    </lineage>
</organism>
<dbReference type="Gramene" id="KCW48841">
    <property type="protein sequence ID" value="KCW48841"/>
    <property type="gene ID" value="EUGRSUZ_K02476"/>
</dbReference>
<name>A0A059A584_EUCGR</name>
<sequence>MLIISHNKHEYYKCRKPGQTPLTIGSVPPWGEEATNTRPENARPWRFFSLVFRRCRHRESLRSRNNTPVIAAKKPALTSSCT</sequence>
<protein>
    <submittedName>
        <fullName evidence="1">Uncharacterized protein</fullName>
    </submittedName>
</protein>
<reference evidence="1" key="1">
    <citation type="submission" date="2013-07" db="EMBL/GenBank/DDBJ databases">
        <title>The genome of Eucalyptus grandis.</title>
        <authorList>
            <person name="Schmutz J."/>
            <person name="Hayes R."/>
            <person name="Myburg A."/>
            <person name="Tuskan G."/>
            <person name="Grattapaglia D."/>
            <person name="Rokhsar D.S."/>
        </authorList>
    </citation>
    <scope>NUCLEOTIDE SEQUENCE</scope>
    <source>
        <tissue evidence="1">Leaf extractions</tissue>
    </source>
</reference>
<dbReference type="AlphaFoldDB" id="A0A059A584"/>
<proteinExistence type="predicted"/>